<evidence type="ECO:0000313" key="2">
    <source>
        <dbReference type="Proteomes" id="UP000048984"/>
    </source>
</evidence>
<sequence>MTSRTIETTVRFAQPFRLPGFDMLQPAGDYRIDHDEEALEGLSQIAWHRVGSFIHLPGIGLSGPTRQMVPIKTADLEAALEKDNRGS</sequence>
<keyword evidence="2" id="KW-1185">Reference proteome</keyword>
<protein>
    <submittedName>
        <fullName evidence="1">Uncharacterized protein</fullName>
    </submittedName>
</protein>
<dbReference type="EMBL" id="LJYW01000001">
    <property type="protein sequence ID" value="KPL52839.1"/>
    <property type="molecule type" value="Genomic_DNA"/>
</dbReference>
<organism evidence="1 2">
    <name type="scientific">Prosthecodimorpha hirschii</name>
    <dbReference type="NCBI Taxonomy" id="665126"/>
    <lineage>
        <taxon>Bacteria</taxon>
        <taxon>Pseudomonadati</taxon>
        <taxon>Pseudomonadota</taxon>
        <taxon>Alphaproteobacteria</taxon>
        <taxon>Hyphomicrobiales</taxon>
        <taxon>Ancalomicrobiaceae</taxon>
        <taxon>Prosthecodimorpha</taxon>
    </lineage>
</organism>
<dbReference type="RefSeq" id="WP_054359002.1">
    <property type="nucleotide sequence ID" value="NZ_LJYW01000001.1"/>
</dbReference>
<reference evidence="1 2" key="1">
    <citation type="submission" date="2015-09" db="EMBL/GenBank/DDBJ databases">
        <authorList>
            <person name="Jackson K.R."/>
            <person name="Lunt B.L."/>
            <person name="Fisher J.N.B."/>
            <person name="Gardner A.V."/>
            <person name="Bailey M.E."/>
            <person name="Deus L.M."/>
            <person name="Earl A.S."/>
            <person name="Gibby P.D."/>
            <person name="Hartmann K.A."/>
            <person name="Liu J.E."/>
            <person name="Manci A.M."/>
            <person name="Nielsen D.A."/>
            <person name="Solomon M.B."/>
            <person name="Breakwell D.P."/>
            <person name="Burnett S.H."/>
            <person name="Grose J.H."/>
        </authorList>
    </citation>
    <scope>NUCLEOTIDE SEQUENCE [LARGE SCALE GENOMIC DNA]</scope>
    <source>
        <strain evidence="1 2">16</strain>
    </source>
</reference>
<name>A0A0P6VJV0_9HYPH</name>
<proteinExistence type="predicted"/>
<dbReference type="AlphaFoldDB" id="A0A0P6VJV0"/>
<gene>
    <name evidence="1" type="ORF">ABB55_11960</name>
</gene>
<evidence type="ECO:0000313" key="1">
    <source>
        <dbReference type="EMBL" id="KPL52839.1"/>
    </source>
</evidence>
<dbReference type="STRING" id="665126.ABB55_11960"/>
<comment type="caution">
    <text evidence="1">The sequence shown here is derived from an EMBL/GenBank/DDBJ whole genome shotgun (WGS) entry which is preliminary data.</text>
</comment>
<accession>A0A0P6VJV0</accession>
<dbReference type="Proteomes" id="UP000048984">
    <property type="component" value="Unassembled WGS sequence"/>
</dbReference>
<reference evidence="1 2" key="2">
    <citation type="submission" date="2015-10" db="EMBL/GenBank/DDBJ databases">
        <title>Draft Genome Sequence of Prosthecomicrobium hirschii ATCC 27832.</title>
        <authorList>
            <person name="Daniel J."/>
            <person name="Givan S.A."/>
            <person name="Brun Y.V."/>
            <person name="Brown P.J."/>
        </authorList>
    </citation>
    <scope>NUCLEOTIDE SEQUENCE [LARGE SCALE GENOMIC DNA]</scope>
    <source>
        <strain evidence="1 2">16</strain>
    </source>
</reference>